<feature type="chain" id="PRO_5013110229" evidence="1">
    <location>
        <begin position="22"/>
        <end position="65"/>
    </location>
</feature>
<keyword evidence="1" id="KW-0732">Signal</keyword>
<evidence type="ECO:0000313" key="2">
    <source>
        <dbReference type="EMBL" id="SHG31752.1"/>
    </source>
</evidence>
<feature type="signal peptide" evidence="1">
    <location>
        <begin position="1"/>
        <end position="21"/>
    </location>
</feature>
<dbReference type="RefSeq" id="WP_079600370.1">
    <property type="nucleotide sequence ID" value="NZ_LT670817.1"/>
</dbReference>
<proteinExistence type="predicted"/>
<evidence type="ECO:0000256" key="1">
    <source>
        <dbReference type="SAM" id="SignalP"/>
    </source>
</evidence>
<protein>
    <submittedName>
        <fullName evidence="2">Uncharacterized protein</fullName>
    </submittedName>
</protein>
<dbReference type="AlphaFoldDB" id="A0A1M5ITT8"/>
<dbReference type="OrthoDB" id="8086182at2"/>
<gene>
    <name evidence="2" type="ORF">SAMN05443248_1128</name>
</gene>
<sequence length="65" mass="7207">MSRLSLAASILLSVLRGAASAVVTFLGPSWDGPVRKYRPERYYMRGPGPKWREKHRFDGASAKGT</sequence>
<organism evidence="2 3">
    <name type="scientific">Bradyrhizobium erythrophlei</name>
    <dbReference type="NCBI Taxonomy" id="1437360"/>
    <lineage>
        <taxon>Bacteria</taxon>
        <taxon>Pseudomonadati</taxon>
        <taxon>Pseudomonadota</taxon>
        <taxon>Alphaproteobacteria</taxon>
        <taxon>Hyphomicrobiales</taxon>
        <taxon>Nitrobacteraceae</taxon>
        <taxon>Bradyrhizobium</taxon>
    </lineage>
</organism>
<reference evidence="2 3" key="1">
    <citation type="submission" date="2016-11" db="EMBL/GenBank/DDBJ databases">
        <authorList>
            <person name="Jaros S."/>
            <person name="Januszkiewicz K."/>
            <person name="Wedrychowicz H."/>
        </authorList>
    </citation>
    <scope>NUCLEOTIDE SEQUENCE [LARGE SCALE GENOMIC DNA]</scope>
    <source>
        <strain evidence="2 3">GAS138</strain>
    </source>
</reference>
<dbReference type="Proteomes" id="UP000189796">
    <property type="component" value="Chromosome I"/>
</dbReference>
<evidence type="ECO:0000313" key="3">
    <source>
        <dbReference type="Proteomes" id="UP000189796"/>
    </source>
</evidence>
<dbReference type="EMBL" id="LT670817">
    <property type="protein sequence ID" value="SHG31752.1"/>
    <property type="molecule type" value="Genomic_DNA"/>
</dbReference>
<name>A0A1M5ITT8_9BRAD</name>
<accession>A0A1M5ITT8</accession>